<dbReference type="InterPro" id="IPR025712">
    <property type="entry name" value="Nup54_alpha-helical_dom"/>
</dbReference>
<dbReference type="PANTHER" id="PTHR13000:SF0">
    <property type="entry name" value="NUCLEOPORIN P54"/>
    <property type="match status" value="1"/>
</dbReference>
<keyword evidence="3" id="KW-0509">mRNA transport</keyword>
<feature type="region of interest" description="Disordered" evidence="6">
    <location>
        <begin position="224"/>
        <end position="313"/>
    </location>
</feature>
<keyword evidence="5" id="KW-0175">Coiled coil</keyword>
<feature type="compositionally biased region" description="Low complexity" evidence="6">
    <location>
        <begin position="242"/>
        <end position="269"/>
    </location>
</feature>
<feature type="domain" description="Nucleoporin Nup54 alpha-helical" evidence="7">
    <location>
        <begin position="361"/>
        <end position="517"/>
    </location>
</feature>
<dbReference type="GO" id="GO:0044613">
    <property type="term" value="C:nuclear pore central transport channel"/>
    <property type="evidence" value="ECO:0007669"/>
    <property type="project" value="TreeGrafter"/>
</dbReference>
<dbReference type="InterPro" id="IPR025574">
    <property type="entry name" value="Nucleoporin_FG_rpt"/>
</dbReference>
<keyword evidence="4" id="KW-0539">Nucleus</keyword>
<evidence type="ECO:0000256" key="6">
    <source>
        <dbReference type="SAM" id="MobiDB-lite"/>
    </source>
</evidence>
<comment type="caution">
    <text evidence="8">The sequence shown here is derived from an EMBL/GenBank/DDBJ whole genome shotgun (WGS) entry which is preliminary data.</text>
</comment>
<organism evidence="8 9">
    <name type="scientific">Trichosporon asahii var. asahii (strain ATCC 90039 / CBS 2479 / JCM 2466 / KCTC 7840 / NBRC 103889/ NCYC 2677 / UAMH 7654)</name>
    <name type="common">Yeast</name>
    <dbReference type="NCBI Taxonomy" id="1186058"/>
    <lineage>
        <taxon>Eukaryota</taxon>
        <taxon>Fungi</taxon>
        <taxon>Dikarya</taxon>
        <taxon>Basidiomycota</taxon>
        <taxon>Agaricomycotina</taxon>
        <taxon>Tremellomycetes</taxon>
        <taxon>Trichosporonales</taxon>
        <taxon>Trichosporonaceae</taxon>
        <taxon>Trichosporon</taxon>
    </lineage>
</organism>
<evidence type="ECO:0000313" key="9">
    <source>
        <dbReference type="Proteomes" id="UP000002748"/>
    </source>
</evidence>
<dbReference type="VEuPathDB" id="FungiDB:A1Q1_05963"/>
<evidence type="ECO:0000256" key="2">
    <source>
        <dbReference type="ARBA" id="ARBA00022448"/>
    </source>
</evidence>
<dbReference type="GO" id="GO:0006607">
    <property type="term" value="P:NLS-bearing protein import into nucleus"/>
    <property type="evidence" value="ECO:0007669"/>
    <property type="project" value="TreeGrafter"/>
</dbReference>
<proteinExistence type="predicted"/>
<dbReference type="KEGG" id="tasa:A1Q1_05963"/>
<reference evidence="8 9" key="1">
    <citation type="journal article" date="2012" name="Eukaryot. Cell">
        <title>Draft genome sequence of CBS 2479, the standard type strain of Trichosporon asahii.</title>
        <authorList>
            <person name="Yang R.Y."/>
            <person name="Li H.T."/>
            <person name="Zhu H."/>
            <person name="Zhou G.P."/>
            <person name="Wang M."/>
            <person name="Wang L."/>
        </authorList>
    </citation>
    <scope>NUCLEOTIDE SEQUENCE [LARGE SCALE GENOMIC DNA]</scope>
    <source>
        <strain evidence="9">ATCC 90039 / CBS 2479 / JCM 2466 / KCTC 7840 / NCYC 2677 / UAMH 7654</strain>
    </source>
</reference>
<keyword evidence="3" id="KW-0653">Protein transport</keyword>
<evidence type="ECO:0000313" key="8">
    <source>
        <dbReference type="EMBL" id="EJT45517.1"/>
    </source>
</evidence>
<feature type="compositionally biased region" description="Polar residues" evidence="6">
    <location>
        <begin position="283"/>
        <end position="305"/>
    </location>
</feature>
<accession>J6ES36</accession>
<comment type="subcellular location">
    <subcellularLocation>
        <location evidence="1">Nucleus</location>
        <location evidence="1">Nuclear pore complex</location>
    </subcellularLocation>
</comment>
<dbReference type="EMBL" id="ALBS01000324">
    <property type="protein sequence ID" value="EJT45517.1"/>
    <property type="molecule type" value="Genomic_DNA"/>
</dbReference>
<dbReference type="PANTHER" id="PTHR13000">
    <property type="entry name" value="NUCLEOPORIN P54"/>
    <property type="match status" value="1"/>
</dbReference>
<dbReference type="GO" id="GO:0017056">
    <property type="term" value="F:structural constituent of nuclear pore"/>
    <property type="evidence" value="ECO:0007669"/>
    <property type="project" value="TreeGrafter"/>
</dbReference>
<dbReference type="GO" id="GO:0006999">
    <property type="term" value="P:nuclear pore organization"/>
    <property type="evidence" value="ECO:0007669"/>
    <property type="project" value="TreeGrafter"/>
</dbReference>
<dbReference type="Pfam" id="PF13874">
    <property type="entry name" value="Nup54"/>
    <property type="match status" value="1"/>
</dbReference>
<dbReference type="GeneID" id="25989475"/>
<feature type="compositionally biased region" description="Low complexity" evidence="6">
    <location>
        <begin position="133"/>
        <end position="143"/>
    </location>
</feature>
<keyword evidence="3" id="KW-0811">Translocation</keyword>
<dbReference type="InterPro" id="IPR024864">
    <property type="entry name" value="Nup54/Nup57/Nup44"/>
</dbReference>
<evidence type="ECO:0000256" key="4">
    <source>
        <dbReference type="ARBA" id="ARBA00023242"/>
    </source>
</evidence>
<dbReference type="AlphaFoldDB" id="J6ES36"/>
<evidence type="ECO:0000256" key="3">
    <source>
        <dbReference type="ARBA" id="ARBA00023132"/>
    </source>
</evidence>
<keyword evidence="3" id="KW-0906">Nuclear pore complex</keyword>
<evidence type="ECO:0000256" key="5">
    <source>
        <dbReference type="SAM" id="Coils"/>
    </source>
</evidence>
<feature type="coiled-coil region" evidence="5">
    <location>
        <begin position="395"/>
        <end position="451"/>
    </location>
</feature>
<evidence type="ECO:0000259" key="7">
    <source>
        <dbReference type="Pfam" id="PF13874"/>
    </source>
</evidence>
<feature type="compositionally biased region" description="Low complexity" evidence="6">
    <location>
        <begin position="168"/>
        <end position="177"/>
    </location>
</feature>
<name>J6ES36_TRIAS</name>
<gene>
    <name evidence="8" type="ORF">A1Q1_05963</name>
</gene>
<dbReference type="OrthoDB" id="6162375at2759"/>
<feature type="compositionally biased region" description="Low complexity" evidence="6">
    <location>
        <begin position="53"/>
        <end position="62"/>
    </location>
</feature>
<dbReference type="Pfam" id="PF13634">
    <property type="entry name" value="Nucleoporin_FG"/>
    <property type="match status" value="2"/>
</dbReference>
<protein>
    <recommendedName>
        <fullName evidence="7">Nucleoporin Nup54 alpha-helical domain-containing protein</fullName>
    </recommendedName>
</protein>
<feature type="compositionally biased region" description="Polar residues" evidence="6">
    <location>
        <begin position="186"/>
        <end position="203"/>
    </location>
</feature>
<feature type="compositionally biased region" description="Low complexity" evidence="6">
    <location>
        <begin position="88"/>
        <end position="99"/>
    </location>
</feature>
<evidence type="ECO:0000256" key="1">
    <source>
        <dbReference type="ARBA" id="ARBA00004567"/>
    </source>
</evidence>
<dbReference type="Proteomes" id="UP000002748">
    <property type="component" value="Unassembled WGS sequence"/>
</dbReference>
<keyword evidence="2" id="KW-0813">Transport</keyword>
<feature type="region of interest" description="Disordered" evidence="6">
    <location>
        <begin position="53"/>
        <end position="203"/>
    </location>
</feature>
<sequence>MAFSFGGCSWSSRVELTIRRARGTDPGAARGLRLVVWKYVAVPLFTMLTADTANTSTSNTSGTGTGFSGFGTANNTTTQQPASGGLFGSTSNNTANTSTGGTGLFGQQQAKPAGGLFGSTSTPATNTGGGLFGSTSQPAQQTGTTGGGLFGSTSTPAANTNTGGGLFGSTTQPAQQTGGTGLFGSQPASNTATTGGLFGQANNNAAQPASGGLFGSTAAKPATGGLFGSTTQQPAASGGLFGSTTQQQPQQSGLFGSTANTQQNQQQSSLFGAPKPAGGLFGSTAQQPNALGASTQQPGLFGSTNQQPQQPAVAPEPTIEERMMAIKNAWDPASPDCKFKYFFYNVVEPGTTGAYGRPAGATDDAKWARAVRDNPDPSCMVPVLATSFSDVKKRVQAQEQLASVHQQRVKELNAALQKLSQQTALSSSVRLQALQQHLAQLQQRLLHLAAQAPNFAPAQSSAFRPEEGEMKQTLEEVKDTLDGRQRLVTKNSVGLSAAPRAPSKGRMIGQVNELWGQIEEVRRLRRRGDQDWTGDEKLLAEIAVVLEQQQTALSKLSQLSSKGVFDADVMQKGIVGLEGR</sequence>
<dbReference type="HOGENOM" id="CLU_023804_2_0_1"/>
<dbReference type="GO" id="GO:0036228">
    <property type="term" value="P:protein localization to nuclear inner membrane"/>
    <property type="evidence" value="ECO:0007669"/>
    <property type="project" value="TreeGrafter"/>
</dbReference>
<dbReference type="RefSeq" id="XP_014176647.1">
    <property type="nucleotide sequence ID" value="XM_014321172.1"/>
</dbReference>